<evidence type="ECO:0000313" key="4">
    <source>
        <dbReference type="Proteomes" id="UP000814353"/>
    </source>
</evidence>
<reference evidence="1 3" key="2">
    <citation type="submission" date="2020-07" db="EMBL/GenBank/DDBJ databases">
        <title>Identification of Halomonas strains.</title>
        <authorList>
            <person name="Xiao Z."/>
            <person name="Shen J."/>
        </authorList>
    </citation>
    <scope>NUCLEOTIDE SEQUENCE [LARGE SCALE GENOMIC DNA]</scope>
    <source>
        <strain evidence="1 3">DSM 17331</strain>
    </source>
</reference>
<accession>A0A7W0ACP5</accession>
<dbReference type="NCBIfam" id="NF040739">
    <property type="entry name" value="ornith_OrtA"/>
    <property type="match status" value="1"/>
</dbReference>
<dbReference type="AlphaFoldDB" id="A0A7W0ACP5"/>
<organism evidence="1 3">
    <name type="scientific">Billgrantia kenyensis</name>
    <dbReference type="NCBI Taxonomy" id="321266"/>
    <lineage>
        <taxon>Bacteria</taxon>
        <taxon>Pseudomonadati</taxon>
        <taxon>Pseudomonadota</taxon>
        <taxon>Gammaproteobacteria</taxon>
        <taxon>Oceanospirillales</taxon>
        <taxon>Halomonadaceae</taxon>
        <taxon>Billgrantia</taxon>
    </lineage>
</organism>
<reference evidence="2 4" key="1">
    <citation type="submission" date="2020-05" db="EMBL/GenBank/DDBJ databases">
        <title>Comparative genomic analysis of denitrifying bacteria from Halomonas genus.</title>
        <authorList>
            <person name="Wang L."/>
            <person name="Shao Z."/>
        </authorList>
    </citation>
    <scope>NUCLEOTIDE SEQUENCE [LARGE SCALE GENOMIC DNA]</scope>
    <source>
        <strain evidence="2 4">DSM 17331</strain>
    </source>
</reference>
<dbReference type="Pfam" id="PF22010">
    <property type="entry name" value="OrtA"/>
    <property type="match status" value="1"/>
</dbReference>
<name>A0A7W0ACP5_9GAMM</name>
<dbReference type="RefSeq" id="WP_181513909.1">
    <property type="nucleotide sequence ID" value="NZ_JABFUB010000002.1"/>
</dbReference>
<dbReference type="Proteomes" id="UP000518091">
    <property type="component" value="Unassembled WGS sequence"/>
</dbReference>
<dbReference type="InterPro" id="IPR047755">
    <property type="entry name" value="OrtA"/>
</dbReference>
<proteinExistence type="predicted"/>
<sequence>MQSHCGQWVQIRTTILPPDARAEAIPAETREVPLEMRIKGWQVSPETATTGDTVEVRSTLGRHYRGQLEAINPPYGHDFGAAIPELLEAGEQARAILSQGKEAT</sequence>
<dbReference type="Proteomes" id="UP000814353">
    <property type="component" value="Unassembled WGS sequence"/>
</dbReference>
<evidence type="ECO:0000313" key="1">
    <source>
        <dbReference type="EMBL" id="MBA2778431.1"/>
    </source>
</evidence>
<dbReference type="EMBL" id="JABFUB010000002">
    <property type="protein sequence ID" value="MCG6660737.1"/>
    <property type="molecule type" value="Genomic_DNA"/>
</dbReference>
<evidence type="ECO:0000313" key="3">
    <source>
        <dbReference type="Proteomes" id="UP000518091"/>
    </source>
</evidence>
<protein>
    <submittedName>
        <fullName evidence="1">2-amino-4-ketopentanoate thiolase</fullName>
    </submittedName>
</protein>
<dbReference type="EMBL" id="JACEFT010000004">
    <property type="protein sequence ID" value="MBA2778431.1"/>
    <property type="molecule type" value="Genomic_DNA"/>
</dbReference>
<keyword evidence="4" id="KW-1185">Reference proteome</keyword>
<gene>
    <name evidence="1" type="ORF">H1D44_05910</name>
    <name evidence="2" type="ORF">HOP48_04125</name>
</gene>
<evidence type="ECO:0000313" key="2">
    <source>
        <dbReference type="EMBL" id="MCG6660737.1"/>
    </source>
</evidence>
<comment type="caution">
    <text evidence="1">The sequence shown here is derived from an EMBL/GenBank/DDBJ whole genome shotgun (WGS) entry which is preliminary data.</text>
</comment>